<sequence>MTVQTYLFGNCRFRLVHLRMRRGGRGVTKNDVHTARRKGVLLISMSLTVSQDEGVMVITITSNPKSKWPALCQILSSLSPVCFAFEDMKEKLTDTQRLIRIVQAVVAVMNLILGCLGLIFFLATTSVSSLVLSVFQICVVISFCVLTMKSLCKKGKSGSAKLVEKTASESRSGISQYSLPFCHSFTVASSQDMKDKLTDTHTALLTLQIMVGVMNIAVGFFGFIFAFGIGGVFLVVGIVCALAVKFPGPKMLVFAVILNVVSAALAMTAAVLYSMDLAMGSSLSCYREYNNYYYSPNNEWFASKKSNFESCFYYKNLSEMILGGLNIMMVVLSVLQLCVTITFCVLTGKALCKKEEDEKLVVDPELYKPLLEDDTDDAA</sequence>
<feature type="transmembrane region" description="Helical" evidence="6">
    <location>
        <begin position="98"/>
        <end position="123"/>
    </location>
</feature>
<feature type="transmembrane region" description="Helical" evidence="6">
    <location>
        <begin position="129"/>
        <end position="148"/>
    </location>
</feature>
<evidence type="ECO:0000256" key="2">
    <source>
        <dbReference type="ARBA" id="ARBA00009565"/>
    </source>
</evidence>
<dbReference type="PANTHER" id="PTHR23320">
    <property type="entry name" value="MEMBRANE-SPANNING 4-DOMAINS SUBFAMILY A MS4A -RELATED"/>
    <property type="match status" value="1"/>
</dbReference>
<evidence type="ECO:0000256" key="3">
    <source>
        <dbReference type="ARBA" id="ARBA00022692"/>
    </source>
</evidence>
<evidence type="ECO:0000256" key="1">
    <source>
        <dbReference type="ARBA" id="ARBA00004141"/>
    </source>
</evidence>
<comment type="similarity">
    <text evidence="2">Belongs to the MS4A family.</text>
</comment>
<protein>
    <submittedName>
        <fullName evidence="7">Uncharacterized protein</fullName>
    </submittedName>
</protein>
<accession>A0ABR3M1M0</accession>
<feature type="transmembrane region" description="Helical" evidence="6">
    <location>
        <begin position="320"/>
        <end position="346"/>
    </location>
</feature>
<dbReference type="Proteomes" id="UP001558613">
    <property type="component" value="Unassembled WGS sequence"/>
</dbReference>
<keyword evidence="4 6" id="KW-1133">Transmembrane helix</keyword>
<evidence type="ECO:0000256" key="5">
    <source>
        <dbReference type="ARBA" id="ARBA00023136"/>
    </source>
</evidence>
<reference evidence="7 8" key="1">
    <citation type="submission" date="2023-09" db="EMBL/GenBank/DDBJ databases">
        <authorList>
            <person name="Wang M."/>
        </authorList>
    </citation>
    <scope>NUCLEOTIDE SEQUENCE [LARGE SCALE GENOMIC DNA]</scope>
    <source>
        <strain evidence="7">GT-2023</strain>
        <tissue evidence="7">Liver</tissue>
    </source>
</reference>
<evidence type="ECO:0000256" key="4">
    <source>
        <dbReference type="ARBA" id="ARBA00022989"/>
    </source>
</evidence>
<gene>
    <name evidence="7" type="ORF">QQF64_009282</name>
</gene>
<proteinExistence type="inferred from homology"/>
<evidence type="ECO:0000313" key="8">
    <source>
        <dbReference type="Proteomes" id="UP001558613"/>
    </source>
</evidence>
<dbReference type="EMBL" id="JAYMGO010000016">
    <property type="protein sequence ID" value="KAL1258705.1"/>
    <property type="molecule type" value="Genomic_DNA"/>
</dbReference>
<comment type="subcellular location">
    <subcellularLocation>
        <location evidence="1">Membrane</location>
        <topology evidence="1">Multi-pass membrane protein</topology>
    </subcellularLocation>
</comment>
<dbReference type="PANTHER" id="PTHR23320:SF125">
    <property type="entry name" value="TRANSMEMBRANE PROTEIN 176L.1-RELATED"/>
    <property type="match status" value="1"/>
</dbReference>
<keyword evidence="8" id="KW-1185">Reference proteome</keyword>
<dbReference type="Pfam" id="PF04103">
    <property type="entry name" value="CD20"/>
    <property type="match status" value="1"/>
</dbReference>
<comment type="caution">
    <text evidence="7">The sequence shown here is derived from an EMBL/GenBank/DDBJ whole genome shotgun (WGS) entry which is preliminary data.</text>
</comment>
<feature type="transmembrane region" description="Helical" evidence="6">
    <location>
        <begin position="251"/>
        <end position="273"/>
    </location>
</feature>
<name>A0ABR3M1M0_9TELE</name>
<feature type="transmembrane region" description="Helical" evidence="6">
    <location>
        <begin position="224"/>
        <end position="244"/>
    </location>
</feature>
<keyword evidence="5 6" id="KW-0472">Membrane</keyword>
<organism evidence="7 8">
    <name type="scientific">Cirrhinus molitorella</name>
    <name type="common">mud carp</name>
    <dbReference type="NCBI Taxonomy" id="172907"/>
    <lineage>
        <taxon>Eukaryota</taxon>
        <taxon>Metazoa</taxon>
        <taxon>Chordata</taxon>
        <taxon>Craniata</taxon>
        <taxon>Vertebrata</taxon>
        <taxon>Euteleostomi</taxon>
        <taxon>Actinopterygii</taxon>
        <taxon>Neopterygii</taxon>
        <taxon>Teleostei</taxon>
        <taxon>Ostariophysi</taxon>
        <taxon>Cypriniformes</taxon>
        <taxon>Cyprinidae</taxon>
        <taxon>Labeoninae</taxon>
        <taxon>Labeonini</taxon>
        <taxon>Cirrhinus</taxon>
    </lineage>
</organism>
<keyword evidence="3 6" id="KW-0812">Transmembrane</keyword>
<evidence type="ECO:0000256" key="6">
    <source>
        <dbReference type="SAM" id="Phobius"/>
    </source>
</evidence>
<feature type="transmembrane region" description="Helical" evidence="6">
    <location>
        <begin position="200"/>
        <end position="218"/>
    </location>
</feature>
<dbReference type="InterPro" id="IPR030417">
    <property type="entry name" value="MS4A"/>
</dbReference>
<evidence type="ECO:0000313" key="7">
    <source>
        <dbReference type="EMBL" id="KAL1258705.1"/>
    </source>
</evidence>
<dbReference type="InterPro" id="IPR007237">
    <property type="entry name" value="CD20-like"/>
</dbReference>